<dbReference type="RefSeq" id="WP_377211427.1">
    <property type="nucleotide sequence ID" value="NZ_JBHTJV010000003.1"/>
</dbReference>
<keyword evidence="1" id="KW-0472">Membrane</keyword>
<protein>
    <submittedName>
        <fullName evidence="2">Uncharacterized protein</fullName>
    </submittedName>
</protein>
<evidence type="ECO:0000313" key="3">
    <source>
        <dbReference type="Proteomes" id="UP001597101"/>
    </source>
</evidence>
<keyword evidence="3" id="KW-1185">Reference proteome</keyword>
<keyword evidence="1" id="KW-1133">Transmembrane helix</keyword>
<accession>A0ABW3FAU1</accession>
<comment type="caution">
    <text evidence="2">The sequence shown here is derived from an EMBL/GenBank/DDBJ whole genome shotgun (WGS) entry which is preliminary data.</text>
</comment>
<reference evidence="3" key="1">
    <citation type="journal article" date="2019" name="Int. J. Syst. Evol. Microbiol.">
        <title>The Global Catalogue of Microorganisms (GCM) 10K type strain sequencing project: providing services to taxonomists for standard genome sequencing and annotation.</title>
        <authorList>
            <consortium name="The Broad Institute Genomics Platform"/>
            <consortium name="The Broad Institute Genome Sequencing Center for Infectious Disease"/>
            <person name="Wu L."/>
            <person name="Ma J."/>
        </authorList>
    </citation>
    <scope>NUCLEOTIDE SEQUENCE [LARGE SCALE GENOMIC DNA]</scope>
    <source>
        <strain evidence="3">CCUG 60023</strain>
    </source>
</reference>
<name>A0ABW3FAU1_9HYPH</name>
<organism evidence="2 3">
    <name type="scientific">Pseudahrensia aquimaris</name>
    <dbReference type="NCBI Taxonomy" id="744461"/>
    <lineage>
        <taxon>Bacteria</taxon>
        <taxon>Pseudomonadati</taxon>
        <taxon>Pseudomonadota</taxon>
        <taxon>Alphaproteobacteria</taxon>
        <taxon>Hyphomicrobiales</taxon>
        <taxon>Ahrensiaceae</taxon>
        <taxon>Pseudahrensia</taxon>
    </lineage>
</organism>
<feature type="transmembrane region" description="Helical" evidence="1">
    <location>
        <begin position="20"/>
        <end position="40"/>
    </location>
</feature>
<dbReference type="EMBL" id="JBHTJV010000003">
    <property type="protein sequence ID" value="MFD0915572.1"/>
    <property type="molecule type" value="Genomic_DNA"/>
</dbReference>
<proteinExistence type="predicted"/>
<sequence>MKKPVQNPQPPMPRWLTQTLVVASFAVLTGLGAWSLVTWYRSNTVPLPYTTDTALREFSIADESVRVPANIVQLSSANVRQNIGQLDLTLLWPGLVGFSQENRDLFLTEAGARSLIFAAVEKRGNPADMTNRLENVYVPLFDGTPSDGPAGLTFQKLKAGVGYDGEQLAIYAGDDGVWAARCQLESPNGPQVTTCLRDFHVGNNLVVRYRFATELLSQWREIETAMREAALKWVAQP</sequence>
<dbReference type="Proteomes" id="UP001597101">
    <property type="component" value="Unassembled WGS sequence"/>
</dbReference>
<evidence type="ECO:0000313" key="2">
    <source>
        <dbReference type="EMBL" id="MFD0915572.1"/>
    </source>
</evidence>
<evidence type="ECO:0000256" key="1">
    <source>
        <dbReference type="SAM" id="Phobius"/>
    </source>
</evidence>
<gene>
    <name evidence="2" type="ORF">ACFQ14_04045</name>
</gene>
<keyword evidence="1" id="KW-0812">Transmembrane</keyword>